<evidence type="ECO:0000313" key="4">
    <source>
        <dbReference type="Proteomes" id="UP001295423"/>
    </source>
</evidence>
<name>A0AAD2JLT9_9STRA</name>
<accession>A0AAD2JLT9</accession>
<comment type="caution">
    <text evidence="3">The sequence shown here is derived from an EMBL/GenBank/DDBJ whole genome shotgun (WGS) entry which is preliminary data.</text>
</comment>
<feature type="signal peptide" evidence="2">
    <location>
        <begin position="1"/>
        <end position="27"/>
    </location>
</feature>
<feature type="transmembrane region" description="Helical" evidence="1">
    <location>
        <begin position="121"/>
        <end position="142"/>
    </location>
</feature>
<dbReference type="PANTHER" id="PTHR36974:SF1">
    <property type="entry name" value="DOXX FAMILY MEMBRANE PROTEIN"/>
    <property type="match status" value="1"/>
</dbReference>
<keyword evidence="1" id="KW-1133">Transmembrane helix</keyword>
<evidence type="ECO:0008006" key="5">
    <source>
        <dbReference type="Google" id="ProtNLM"/>
    </source>
</evidence>
<keyword evidence="1" id="KW-0472">Membrane</keyword>
<protein>
    <recommendedName>
        <fullName evidence="5">PSI subunit V</fullName>
    </recommendedName>
</protein>
<keyword evidence="2" id="KW-0732">Signal</keyword>
<sequence>MASQGSRIFKILGLVLAIGCFLESGSAFQTIGLPASRCSVIPPFKKQLPFLTQLASSDPDETGFPEVSRPDPSILVSAKDEDTQKRAVIGIGAGILAGTVVIVNILNFFDDILPFGFLDSVLGFLVPVPLGLLFAFVGYTHFSEKDAYAEIVPPKGTWGGLWQIPAPKSEELGLSYSEYHVLWSGIAEIGGGILFALGGIGAFPIQISAFLMFLLVAAVTPANIYMFTHDAQLSIAPPFPYPEGHIFRAVMQSVVLALFWHFIFVY</sequence>
<dbReference type="EMBL" id="CAKOGP040002091">
    <property type="protein sequence ID" value="CAJ1961761.1"/>
    <property type="molecule type" value="Genomic_DNA"/>
</dbReference>
<evidence type="ECO:0000313" key="3">
    <source>
        <dbReference type="EMBL" id="CAJ1961761.1"/>
    </source>
</evidence>
<feature type="transmembrane region" description="Helical" evidence="1">
    <location>
        <begin position="207"/>
        <end position="226"/>
    </location>
</feature>
<keyword evidence="4" id="KW-1185">Reference proteome</keyword>
<proteinExistence type="predicted"/>
<dbReference type="AlphaFoldDB" id="A0AAD2JLT9"/>
<dbReference type="Proteomes" id="UP001295423">
    <property type="component" value="Unassembled WGS sequence"/>
</dbReference>
<keyword evidence="1" id="KW-0812">Transmembrane</keyword>
<feature type="transmembrane region" description="Helical" evidence="1">
    <location>
        <begin position="87"/>
        <end position="109"/>
    </location>
</feature>
<dbReference type="PANTHER" id="PTHR36974">
    <property type="entry name" value="MEMBRANE PROTEIN-RELATED"/>
    <property type="match status" value="1"/>
</dbReference>
<feature type="transmembrane region" description="Helical" evidence="1">
    <location>
        <begin position="181"/>
        <end position="200"/>
    </location>
</feature>
<organism evidence="3 4">
    <name type="scientific">Cylindrotheca closterium</name>
    <dbReference type="NCBI Taxonomy" id="2856"/>
    <lineage>
        <taxon>Eukaryota</taxon>
        <taxon>Sar</taxon>
        <taxon>Stramenopiles</taxon>
        <taxon>Ochrophyta</taxon>
        <taxon>Bacillariophyta</taxon>
        <taxon>Bacillariophyceae</taxon>
        <taxon>Bacillariophycidae</taxon>
        <taxon>Bacillariales</taxon>
        <taxon>Bacillariaceae</taxon>
        <taxon>Cylindrotheca</taxon>
    </lineage>
</organism>
<feature type="transmembrane region" description="Helical" evidence="1">
    <location>
        <begin position="246"/>
        <end position="265"/>
    </location>
</feature>
<reference evidence="3" key="1">
    <citation type="submission" date="2023-08" db="EMBL/GenBank/DDBJ databases">
        <authorList>
            <person name="Audoor S."/>
            <person name="Bilcke G."/>
        </authorList>
    </citation>
    <scope>NUCLEOTIDE SEQUENCE</scope>
</reference>
<evidence type="ECO:0000256" key="1">
    <source>
        <dbReference type="SAM" id="Phobius"/>
    </source>
</evidence>
<evidence type="ECO:0000256" key="2">
    <source>
        <dbReference type="SAM" id="SignalP"/>
    </source>
</evidence>
<gene>
    <name evidence="3" type="ORF">CYCCA115_LOCUS19358</name>
</gene>
<feature type="chain" id="PRO_5042102477" description="PSI subunit V" evidence="2">
    <location>
        <begin position="28"/>
        <end position="266"/>
    </location>
</feature>